<accession>A0A2G5C052</accession>
<evidence type="ECO:0000313" key="11">
    <source>
        <dbReference type="Proteomes" id="UP000230069"/>
    </source>
</evidence>
<reference evidence="10 11" key="1">
    <citation type="submission" date="2017-09" db="EMBL/GenBank/DDBJ databases">
        <title>WGS assembly of Aquilegia coerulea Goldsmith.</title>
        <authorList>
            <person name="Hodges S."/>
            <person name="Kramer E."/>
            <person name="Nordborg M."/>
            <person name="Tomkins J."/>
            <person name="Borevitz J."/>
            <person name="Derieg N."/>
            <person name="Yan J."/>
            <person name="Mihaltcheva S."/>
            <person name="Hayes R.D."/>
            <person name="Rokhsar D."/>
        </authorList>
    </citation>
    <scope>NUCLEOTIDE SEQUENCE [LARGE SCALE GENOMIC DNA]</scope>
    <source>
        <strain evidence="11">cv. Goldsmith</strain>
    </source>
</reference>
<keyword evidence="5 8" id="KW-0812">Transmembrane</keyword>
<evidence type="ECO:0000256" key="3">
    <source>
        <dbReference type="ARBA" id="ARBA00011489"/>
    </source>
</evidence>
<comment type="similarity">
    <text evidence="2 8">Belongs to the Casparian strip membrane proteins (CASP) family.</text>
</comment>
<dbReference type="InterPro" id="IPR006702">
    <property type="entry name" value="CASP_dom"/>
</dbReference>
<dbReference type="Pfam" id="PF04535">
    <property type="entry name" value="CASP_dom"/>
    <property type="match status" value="1"/>
</dbReference>
<dbReference type="OrthoDB" id="1926504at2759"/>
<feature type="transmembrane region" description="Helical" evidence="8">
    <location>
        <begin position="161"/>
        <end position="191"/>
    </location>
</feature>
<name>A0A2G5C052_AQUCA</name>
<proteinExistence type="inferred from homology"/>
<keyword evidence="7 8" id="KW-0472">Membrane</keyword>
<organism evidence="10 11">
    <name type="scientific">Aquilegia coerulea</name>
    <name type="common">Rocky mountain columbine</name>
    <dbReference type="NCBI Taxonomy" id="218851"/>
    <lineage>
        <taxon>Eukaryota</taxon>
        <taxon>Viridiplantae</taxon>
        <taxon>Streptophyta</taxon>
        <taxon>Embryophyta</taxon>
        <taxon>Tracheophyta</taxon>
        <taxon>Spermatophyta</taxon>
        <taxon>Magnoliopsida</taxon>
        <taxon>Ranunculales</taxon>
        <taxon>Ranunculaceae</taxon>
        <taxon>Thalictroideae</taxon>
        <taxon>Aquilegia</taxon>
    </lineage>
</organism>
<feature type="transmembrane region" description="Helical" evidence="8">
    <location>
        <begin position="34"/>
        <end position="54"/>
    </location>
</feature>
<comment type="subcellular location">
    <subcellularLocation>
        <location evidence="1 8">Cell membrane</location>
        <topology evidence="1 8">Multi-pass membrane protein</topology>
    </subcellularLocation>
</comment>
<dbReference type="Proteomes" id="UP000230069">
    <property type="component" value="Unassembled WGS sequence"/>
</dbReference>
<dbReference type="FunCoup" id="A0A2G5C052">
    <property type="interactions" value="15"/>
</dbReference>
<dbReference type="PANTHER" id="PTHR36488:SF8">
    <property type="entry name" value="CASP-LIKE PROTEIN 1U1"/>
    <property type="match status" value="1"/>
</dbReference>
<dbReference type="InterPro" id="IPR006459">
    <property type="entry name" value="CASP/CASPL"/>
</dbReference>
<protein>
    <recommendedName>
        <fullName evidence="8">CASP-like protein</fullName>
    </recommendedName>
</protein>
<dbReference type="STRING" id="218851.A0A2G5C052"/>
<evidence type="ECO:0000313" key="10">
    <source>
        <dbReference type="EMBL" id="PIA24659.1"/>
    </source>
</evidence>
<keyword evidence="11" id="KW-1185">Reference proteome</keyword>
<dbReference type="AlphaFoldDB" id="A0A2G5C052"/>
<gene>
    <name evidence="10" type="ORF">AQUCO_150500001v1</name>
</gene>
<evidence type="ECO:0000256" key="6">
    <source>
        <dbReference type="ARBA" id="ARBA00022989"/>
    </source>
</evidence>
<evidence type="ECO:0000256" key="5">
    <source>
        <dbReference type="ARBA" id="ARBA00022692"/>
    </source>
</evidence>
<dbReference type="InParanoid" id="A0A2G5C052"/>
<evidence type="ECO:0000259" key="9">
    <source>
        <dbReference type="Pfam" id="PF04535"/>
    </source>
</evidence>
<feature type="transmembrane region" description="Helical" evidence="8">
    <location>
        <begin position="80"/>
        <end position="101"/>
    </location>
</feature>
<feature type="domain" description="Casparian strip membrane protein" evidence="9">
    <location>
        <begin position="28"/>
        <end position="177"/>
    </location>
</feature>
<dbReference type="NCBIfam" id="TIGR01569">
    <property type="entry name" value="A_tha_TIGR01569"/>
    <property type="match status" value="1"/>
</dbReference>
<evidence type="ECO:0000256" key="7">
    <source>
        <dbReference type="ARBA" id="ARBA00023136"/>
    </source>
</evidence>
<evidence type="ECO:0000256" key="4">
    <source>
        <dbReference type="ARBA" id="ARBA00022475"/>
    </source>
</evidence>
<dbReference type="InterPro" id="IPR044173">
    <property type="entry name" value="CASPL"/>
</dbReference>
<comment type="subunit">
    <text evidence="3 8">Homodimer and heterodimers.</text>
</comment>
<evidence type="ECO:0000256" key="8">
    <source>
        <dbReference type="RuleBase" id="RU361233"/>
    </source>
</evidence>
<sequence length="195" mass="21135">MAISIERSSSKIAPESQVVLRDNSCNTKLFKVDLFLRVLVFASSLTAIVVMVTSKQTELITVPFIEIQILNTAKFTQVPAFVNLVAAVSVAGLYSIVSILASLVWKRYHSNKLLFLFILIDVVMMGIVASATGTAGSIAYIGKHGNSHAGWGEICSAYDKFCLHIGVSIGLSLFASALLLVLVILSTYTLYRRTS</sequence>
<keyword evidence="6 8" id="KW-1133">Transmembrane helix</keyword>
<dbReference type="PANTHER" id="PTHR36488">
    <property type="entry name" value="CASP-LIKE PROTEIN 1U1"/>
    <property type="match status" value="1"/>
</dbReference>
<dbReference type="EMBL" id="KZ305731">
    <property type="protein sequence ID" value="PIA24659.1"/>
    <property type="molecule type" value="Genomic_DNA"/>
</dbReference>
<dbReference type="GO" id="GO:0005886">
    <property type="term" value="C:plasma membrane"/>
    <property type="evidence" value="ECO:0007669"/>
    <property type="project" value="UniProtKB-SubCell"/>
</dbReference>
<feature type="transmembrane region" description="Helical" evidence="8">
    <location>
        <begin position="113"/>
        <end position="141"/>
    </location>
</feature>
<evidence type="ECO:0000256" key="1">
    <source>
        <dbReference type="ARBA" id="ARBA00004651"/>
    </source>
</evidence>
<evidence type="ECO:0000256" key="2">
    <source>
        <dbReference type="ARBA" id="ARBA00007651"/>
    </source>
</evidence>
<keyword evidence="4 8" id="KW-1003">Cell membrane</keyword>